<protein>
    <submittedName>
        <fullName evidence="3">Helix-turn-helix transcriptional regulator</fullName>
    </submittedName>
</protein>
<dbReference type="Gene3D" id="1.10.10.10">
    <property type="entry name" value="Winged helix-like DNA-binding domain superfamily/Winged helix DNA-binding domain"/>
    <property type="match status" value="1"/>
</dbReference>
<accession>A0ABW3FAN8</accession>
<organism evidence="3 4">
    <name type="scientific">Pseudahrensia aquimaris</name>
    <dbReference type="NCBI Taxonomy" id="744461"/>
    <lineage>
        <taxon>Bacteria</taxon>
        <taxon>Pseudomonadati</taxon>
        <taxon>Pseudomonadota</taxon>
        <taxon>Alphaproteobacteria</taxon>
        <taxon>Hyphomicrobiales</taxon>
        <taxon>Ahrensiaceae</taxon>
        <taxon>Pseudahrensia</taxon>
    </lineage>
</organism>
<dbReference type="InterPro" id="IPR036390">
    <property type="entry name" value="WH_DNA-bd_sf"/>
</dbReference>
<dbReference type="InterPro" id="IPR051534">
    <property type="entry name" value="CBASS_pafABC_assoc_protein"/>
</dbReference>
<name>A0ABW3FAN8_9HYPH</name>
<evidence type="ECO:0000313" key="4">
    <source>
        <dbReference type="Proteomes" id="UP001597101"/>
    </source>
</evidence>
<dbReference type="PROSITE" id="PS52050">
    <property type="entry name" value="WYL"/>
    <property type="match status" value="1"/>
</dbReference>
<evidence type="ECO:0000259" key="1">
    <source>
        <dbReference type="Pfam" id="PF08279"/>
    </source>
</evidence>
<dbReference type="InterPro" id="IPR036388">
    <property type="entry name" value="WH-like_DNA-bd_sf"/>
</dbReference>
<dbReference type="Pfam" id="PF13280">
    <property type="entry name" value="WYL"/>
    <property type="match status" value="1"/>
</dbReference>
<dbReference type="EMBL" id="JBHTJV010000003">
    <property type="protein sequence ID" value="MFD0915512.1"/>
    <property type="molecule type" value="Genomic_DNA"/>
</dbReference>
<proteinExistence type="predicted"/>
<reference evidence="4" key="1">
    <citation type="journal article" date="2019" name="Int. J. Syst. Evol. Microbiol.">
        <title>The Global Catalogue of Microorganisms (GCM) 10K type strain sequencing project: providing services to taxonomists for standard genome sequencing and annotation.</title>
        <authorList>
            <consortium name="The Broad Institute Genomics Platform"/>
            <consortium name="The Broad Institute Genome Sequencing Center for Infectious Disease"/>
            <person name="Wu L."/>
            <person name="Ma J."/>
        </authorList>
    </citation>
    <scope>NUCLEOTIDE SEQUENCE [LARGE SCALE GENOMIC DNA]</scope>
    <source>
        <strain evidence="4">CCUG 60023</strain>
    </source>
</reference>
<dbReference type="SUPFAM" id="SSF46785">
    <property type="entry name" value="Winged helix' DNA-binding domain"/>
    <property type="match status" value="1"/>
</dbReference>
<dbReference type="Proteomes" id="UP001597101">
    <property type="component" value="Unassembled WGS sequence"/>
</dbReference>
<dbReference type="PANTHER" id="PTHR34580">
    <property type="match status" value="1"/>
</dbReference>
<dbReference type="InterPro" id="IPR026881">
    <property type="entry name" value="WYL_dom"/>
</dbReference>
<dbReference type="InterPro" id="IPR013196">
    <property type="entry name" value="HTH_11"/>
</dbReference>
<dbReference type="PANTHER" id="PTHR34580:SF3">
    <property type="entry name" value="PROTEIN PAFB"/>
    <property type="match status" value="1"/>
</dbReference>
<evidence type="ECO:0000259" key="2">
    <source>
        <dbReference type="Pfam" id="PF13280"/>
    </source>
</evidence>
<evidence type="ECO:0000313" key="3">
    <source>
        <dbReference type="EMBL" id="MFD0915512.1"/>
    </source>
</evidence>
<gene>
    <name evidence="3" type="ORF">ACFQ14_03730</name>
</gene>
<dbReference type="RefSeq" id="WP_377211373.1">
    <property type="nucleotide sequence ID" value="NZ_JBHTJV010000003.1"/>
</dbReference>
<dbReference type="Pfam" id="PF08279">
    <property type="entry name" value="HTH_11"/>
    <property type="match status" value="1"/>
</dbReference>
<sequence>MRRADRLLQIIQLLRRARGPITSAQMAAELEVSQRTLYRDIVSLESTGVPIRGEAGIGYVLEDGFDMPPLMFTTAELEALVLGARMVDGRVDSQLSRAAKDAIAKIEAVVPPGLREVLLDTPLYAPLFAPRDEERDALVQTIRTALRQERKLALHYRDLKGDKSQRIVWPILISLFADVTVFAGWCEMREDFRTFRLDGVVACDVLDAKLPERRRRLYARWRSTQAASYREGSLAKARGAQVFGI</sequence>
<keyword evidence="4" id="KW-1185">Reference proteome</keyword>
<comment type="caution">
    <text evidence="3">The sequence shown here is derived from an EMBL/GenBank/DDBJ whole genome shotgun (WGS) entry which is preliminary data.</text>
</comment>
<feature type="domain" description="Helix-turn-helix type 11" evidence="1">
    <location>
        <begin position="6"/>
        <end position="59"/>
    </location>
</feature>
<feature type="domain" description="WYL" evidence="2">
    <location>
        <begin position="138"/>
        <end position="200"/>
    </location>
</feature>